<sequence>MTITPPPAARPAACRPPDRRPDPPPTIFDPMLTFVEGRVLPGALMQQLAEARLEPPPKDWEQAQEDCSSRRREEPPRAGAAALSHPAPNAAAIAMRRPWDWLRLFGGFPVLPLRPIGRFLARLRSWGERARSPRQLHGLNDHMLKDLGLSRADLEREASKWFWRD</sequence>
<accession>A0A5J6MVB4</accession>
<feature type="region of interest" description="Disordered" evidence="1">
    <location>
        <begin position="1"/>
        <end position="30"/>
    </location>
</feature>
<dbReference type="KEGG" id="hadh:FRZ61_13040"/>
<reference evidence="3 4" key="1">
    <citation type="submission" date="2019-08" db="EMBL/GenBank/DDBJ databases">
        <title>Hyperibacter terrae gen. nov., sp. nov. and Hyperibacter viscosus sp. nov., two new members in the family Rhodospirillaceae isolated from the rhizosphere of Hypericum perforatum.</title>
        <authorList>
            <person name="Noviana Z."/>
        </authorList>
    </citation>
    <scope>NUCLEOTIDE SEQUENCE [LARGE SCALE GENOMIC DNA]</scope>
    <source>
        <strain evidence="3 4">R5959</strain>
    </source>
</reference>
<gene>
    <name evidence="3" type="ORF">FRZ61_13040</name>
</gene>
<feature type="region of interest" description="Disordered" evidence="1">
    <location>
        <begin position="50"/>
        <end position="86"/>
    </location>
</feature>
<protein>
    <recommendedName>
        <fullName evidence="2">YjiS-like domain-containing protein</fullName>
    </recommendedName>
</protein>
<dbReference type="Pfam" id="PF06568">
    <property type="entry name" value="YjiS-like"/>
    <property type="match status" value="1"/>
</dbReference>
<evidence type="ECO:0000313" key="3">
    <source>
        <dbReference type="EMBL" id="QEX21379.1"/>
    </source>
</evidence>
<dbReference type="EMBL" id="CP042582">
    <property type="protein sequence ID" value="QEX21379.1"/>
    <property type="molecule type" value="Genomic_DNA"/>
</dbReference>
<dbReference type="AlphaFoldDB" id="A0A5J6MVB4"/>
<organism evidence="3 4">
    <name type="scientific">Hypericibacter adhaerens</name>
    <dbReference type="NCBI Taxonomy" id="2602016"/>
    <lineage>
        <taxon>Bacteria</taxon>
        <taxon>Pseudomonadati</taxon>
        <taxon>Pseudomonadota</taxon>
        <taxon>Alphaproteobacteria</taxon>
        <taxon>Rhodospirillales</taxon>
        <taxon>Dongiaceae</taxon>
        <taxon>Hypericibacter</taxon>
    </lineage>
</organism>
<evidence type="ECO:0000259" key="2">
    <source>
        <dbReference type="Pfam" id="PF06568"/>
    </source>
</evidence>
<dbReference type="Proteomes" id="UP000325797">
    <property type="component" value="Chromosome"/>
</dbReference>
<keyword evidence="4" id="KW-1185">Reference proteome</keyword>
<feature type="compositionally biased region" description="Basic and acidic residues" evidence="1">
    <location>
        <begin position="51"/>
        <end position="76"/>
    </location>
</feature>
<evidence type="ECO:0000256" key="1">
    <source>
        <dbReference type="SAM" id="MobiDB-lite"/>
    </source>
</evidence>
<evidence type="ECO:0000313" key="4">
    <source>
        <dbReference type="Proteomes" id="UP000325797"/>
    </source>
</evidence>
<proteinExistence type="predicted"/>
<name>A0A5J6MVB4_9PROT</name>
<feature type="domain" description="YjiS-like" evidence="2">
    <location>
        <begin position="120"/>
        <end position="155"/>
    </location>
</feature>
<dbReference type="InterPro" id="IPR009506">
    <property type="entry name" value="YjiS-like"/>
</dbReference>
<feature type="compositionally biased region" description="Low complexity" evidence="1">
    <location>
        <begin position="77"/>
        <end position="86"/>
    </location>
</feature>
<dbReference type="RefSeq" id="WP_225309150.1">
    <property type="nucleotide sequence ID" value="NZ_CP042582.1"/>
</dbReference>